<keyword evidence="1" id="KW-1133">Transmembrane helix</keyword>
<dbReference type="Proteomes" id="UP001524460">
    <property type="component" value="Unassembled WGS sequence"/>
</dbReference>
<dbReference type="RefSeq" id="WP_255045315.1">
    <property type="nucleotide sequence ID" value="NZ_JANEYT010000123.1"/>
</dbReference>
<protein>
    <submittedName>
        <fullName evidence="2">Uncharacterized protein</fullName>
    </submittedName>
</protein>
<keyword evidence="1" id="KW-0812">Transmembrane</keyword>
<proteinExistence type="predicted"/>
<dbReference type="EMBL" id="JANEYT010000123">
    <property type="protein sequence ID" value="MCQ1061208.1"/>
    <property type="molecule type" value="Genomic_DNA"/>
</dbReference>
<feature type="transmembrane region" description="Helical" evidence="1">
    <location>
        <begin position="30"/>
        <end position="51"/>
    </location>
</feature>
<evidence type="ECO:0000313" key="3">
    <source>
        <dbReference type="Proteomes" id="UP001524460"/>
    </source>
</evidence>
<organism evidence="2 3">
    <name type="scientific">Photobacterium pectinilyticum</name>
    <dbReference type="NCBI Taxonomy" id="2906793"/>
    <lineage>
        <taxon>Bacteria</taxon>
        <taxon>Pseudomonadati</taxon>
        <taxon>Pseudomonadota</taxon>
        <taxon>Gammaproteobacteria</taxon>
        <taxon>Vibrionales</taxon>
        <taxon>Vibrionaceae</taxon>
        <taxon>Photobacterium</taxon>
    </lineage>
</organism>
<accession>A0ABT1N8Z3</accession>
<comment type="caution">
    <text evidence="2">The sequence shown here is derived from an EMBL/GenBank/DDBJ whole genome shotgun (WGS) entry which is preliminary data.</text>
</comment>
<reference evidence="2 3" key="1">
    <citation type="submission" date="2022-07" db="EMBL/GenBank/DDBJ databases">
        <title>Photobacterium pectinilyticum sp. nov., a marine bacterium isolated from surface seawater of Qingdao offshore.</title>
        <authorList>
            <person name="Wang X."/>
        </authorList>
    </citation>
    <scope>NUCLEOTIDE SEQUENCE [LARGE SCALE GENOMIC DNA]</scope>
    <source>
        <strain evidence="2 3">ZSDE20</strain>
    </source>
</reference>
<feature type="non-terminal residue" evidence="2">
    <location>
        <position position="1"/>
    </location>
</feature>
<sequence length="83" mass="9397">SQRLSLKKWHWLLDIGECRTSQLNSGLSPMWLILKTLFLNTCVFLIVNGCVDSKFMQSNNSECKGMLLCGGEVKATAYSQWHS</sequence>
<gene>
    <name evidence="2" type="ORF">NHN17_24555</name>
</gene>
<evidence type="ECO:0000313" key="2">
    <source>
        <dbReference type="EMBL" id="MCQ1061208.1"/>
    </source>
</evidence>
<evidence type="ECO:0000256" key="1">
    <source>
        <dbReference type="SAM" id="Phobius"/>
    </source>
</evidence>
<keyword evidence="1" id="KW-0472">Membrane</keyword>
<keyword evidence="3" id="KW-1185">Reference proteome</keyword>
<name>A0ABT1N8Z3_9GAMM</name>